<keyword evidence="3" id="KW-1185">Reference proteome</keyword>
<dbReference type="AlphaFoldDB" id="A0A8K1LT71"/>
<accession>A0A8K1LT71</accession>
<evidence type="ECO:0000313" key="3">
    <source>
        <dbReference type="Proteomes" id="UP000796761"/>
    </source>
</evidence>
<protein>
    <submittedName>
        <fullName evidence="2">Uncharacterized protein</fullName>
    </submittedName>
</protein>
<sequence>MDAGMWLSSGQGNTPRKIQTLPAPNPSGSTFSHLFPTKHSGNFRNGPNSTCKSLENGGKFMEYLGMTLEMSTDTKSTGKWAWFRIPTPLEKLRSVQDIREQQDGVTQMSSLPCSQHSRGFLECTRNHVAVTNSMGDSRIQAHPMGSSFPRNGKELRRSRISQDPTPGNTWELQKDGKGRRKRRKEPFLGGKLLGISNFSNFGASLEDRTHLG</sequence>
<feature type="region of interest" description="Disordered" evidence="1">
    <location>
        <begin position="1"/>
        <end position="26"/>
    </location>
</feature>
<evidence type="ECO:0000313" key="2">
    <source>
        <dbReference type="EMBL" id="TRZ25187.1"/>
    </source>
</evidence>
<dbReference type="EMBL" id="SWJQ01000030">
    <property type="protein sequence ID" value="TRZ25187.1"/>
    <property type="molecule type" value="Genomic_DNA"/>
</dbReference>
<feature type="compositionally biased region" description="Polar residues" evidence="1">
    <location>
        <begin position="8"/>
        <end position="17"/>
    </location>
</feature>
<name>A0A8K1LT71_9PASS</name>
<reference evidence="2" key="1">
    <citation type="submission" date="2019-04" db="EMBL/GenBank/DDBJ databases">
        <title>Genome assembly of Zosterops borbonicus 15179.</title>
        <authorList>
            <person name="Leroy T."/>
            <person name="Anselmetti Y."/>
            <person name="Tilak M.-K."/>
            <person name="Nabholz B."/>
        </authorList>
    </citation>
    <scope>NUCLEOTIDE SEQUENCE</scope>
    <source>
        <strain evidence="2">HGM_15179</strain>
        <tissue evidence="2">Muscle</tissue>
    </source>
</reference>
<proteinExistence type="predicted"/>
<gene>
    <name evidence="2" type="ORF">HGM15179_001873</name>
</gene>
<evidence type="ECO:0000256" key="1">
    <source>
        <dbReference type="SAM" id="MobiDB-lite"/>
    </source>
</evidence>
<organism evidence="2 3">
    <name type="scientific">Zosterops borbonicus</name>
    <dbReference type="NCBI Taxonomy" id="364589"/>
    <lineage>
        <taxon>Eukaryota</taxon>
        <taxon>Metazoa</taxon>
        <taxon>Chordata</taxon>
        <taxon>Craniata</taxon>
        <taxon>Vertebrata</taxon>
        <taxon>Euteleostomi</taxon>
        <taxon>Archelosauria</taxon>
        <taxon>Archosauria</taxon>
        <taxon>Dinosauria</taxon>
        <taxon>Saurischia</taxon>
        <taxon>Theropoda</taxon>
        <taxon>Coelurosauria</taxon>
        <taxon>Aves</taxon>
        <taxon>Neognathae</taxon>
        <taxon>Neoaves</taxon>
        <taxon>Telluraves</taxon>
        <taxon>Australaves</taxon>
        <taxon>Passeriformes</taxon>
        <taxon>Sylvioidea</taxon>
        <taxon>Zosteropidae</taxon>
        <taxon>Zosterops</taxon>
    </lineage>
</organism>
<feature type="region of interest" description="Disordered" evidence="1">
    <location>
        <begin position="137"/>
        <end position="184"/>
    </location>
</feature>
<feature type="compositionally biased region" description="Polar residues" evidence="1">
    <location>
        <begin position="161"/>
        <end position="171"/>
    </location>
</feature>
<comment type="caution">
    <text evidence="2">The sequence shown here is derived from an EMBL/GenBank/DDBJ whole genome shotgun (WGS) entry which is preliminary data.</text>
</comment>
<dbReference type="Proteomes" id="UP000796761">
    <property type="component" value="Unassembled WGS sequence"/>
</dbReference>